<name>A0A7J9BR05_GOSGO</name>
<protein>
    <submittedName>
        <fullName evidence="2">Uncharacterized protein</fullName>
    </submittedName>
</protein>
<comment type="caution">
    <text evidence="2">The sequence shown here is derived from an EMBL/GenBank/DDBJ whole genome shotgun (WGS) entry which is preliminary data.</text>
</comment>
<keyword evidence="1" id="KW-0812">Transmembrane</keyword>
<accession>A0A7J9BR05</accession>
<gene>
    <name evidence="2" type="ORF">Gogos_011951</name>
</gene>
<proteinExistence type="predicted"/>
<dbReference type="EMBL" id="JABEZY010000005">
    <property type="protein sequence ID" value="MBA0738619.1"/>
    <property type="molecule type" value="Genomic_DNA"/>
</dbReference>
<feature type="transmembrane region" description="Helical" evidence="1">
    <location>
        <begin position="25"/>
        <end position="46"/>
    </location>
</feature>
<dbReference type="AlphaFoldDB" id="A0A7J9BR05"/>
<evidence type="ECO:0000313" key="3">
    <source>
        <dbReference type="Proteomes" id="UP000593579"/>
    </source>
</evidence>
<organism evidence="2 3">
    <name type="scientific">Gossypium gossypioides</name>
    <name type="common">Mexican cotton</name>
    <name type="synonym">Selera gossypioides</name>
    <dbReference type="NCBI Taxonomy" id="34282"/>
    <lineage>
        <taxon>Eukaryota</taxon>
        <taxon>Viridiplantae</taxon>
        <taxon>Streptophyta</taxon>
        <taxon>Embryophyta</taxon>
        <taxon>Tracheophyta</taxon>
        <taxon>Spermatophyta</taxon>
        <taxon>Magnoliopsida</taxon>
        <taxon>eudicotyledons</taxon>
        <taxon>Gunneridae</taxon>
        <taxon>Pentapetalae</taxon>
        <taxon>rosids</taxon>
        <taxon>malvids</taxon>
        <taxon>Malvales</taxon>
        <taxon>Malvaceae</taxon>
        <taxon>Malvoideae</taxon>
        <taxon>Gossypium</taxon>
    </lineage>
</organism>
<feature type="non-terminal residue" evidence="2">
    <location>
        <position position="92"/>
    </location>
</feature>
<keyword evidence="1" id="KW-1133">Transmembrane helix</keyword>
<keyword evidence="1" id="KW-0472">Membrane</keyword>
<reference evidence="2 3" key="1">
    <citation type="journal article" date="2019" name="Genome Biol. Evol.">
        <title>Insights into the evolution of the New World diploid cottons (Gossypium, subgenus Houzingenia) based on genome sequencing.</title>
        <authorList>
            <person name="Grover C.E."/>
            <person name="Arick M.A. 2nd"/>
            <person name="Thrash A."/>
            <person name="Conover J.L."/>
            <person name="Sanders W.S."/>
            <person name="Peterson D.G."/>
            <person name="Frelichowski J.E."/>
            <person name="Scheffler J.A."/>
            <person name="Scheffler B.E."/>
            <person name="Wendel J.F."/>
        </authorList>
    </citation>
    <scope>NUCLEOTIDE SEQUENCE [LARGE SCALE GENOMIC DNA]</scope>
    <source>
        <strain evidence="2">5</strain>
        <tissue evidence="2">Leaf</tissue>
    </source>
</reference>
<dbReference type="Proteomes" id="UP000593579">
    <property type="component" value="Unassembled WGS sequence"/>
</dbReference>
<evidence type="ECO:0000313" key="2">
    <source>
        <dbReference type="EMBL" id="MBA0738619.1"/>
    </source>
</evidence>
<evidence type="ECO:0000256" key="1">
    <source>
        <dbReference type="SAM" id="Phobius"/>
    </source>
</evidence>
<sequence>MFLLFVVKFVVTAIAMKIVHNMQRMPVILVTSATILMVILTTTLHATNHFGELRMVDKMLQYSDMGIHLLREIIIPDKGITIKNSRTTINIL</sequence>
<keyword evidence="3" id="KW-1185">Reference proteome</keyword>